<dbReference type="InterPro" id="IPR013154">
    <property type="entry name" value="ADH-like_N"/>
</dbReference>
<dbReference type="GO" id="GO:0016491">
    <property type="term" value="F:oxidoreductase activity"/>
    <property type="evidence" value="ECO:0007669"/>
    <property type="project" value="InterPro"/>
</dbReference>
<organism evidence="2 3">
    <name type="scientific">Knoellia aerolata DSM 18566</name>
    <dbReference type="NCBI Taxonomy" id="1385519"/>
    <lineage>
        <taxon>Bacteria</taxon>
        <taxon>Bacillati</taxon>
        <taxon>Actinomycetota</taxon>
        <taxon>Actinomycetes</taxon>
        <taxon>Micrococcales</taxon>
        <taxon>Intrasporangiaceae</taxon>
        <taxon>Knoellia</taxon>
    </lineage>
</organism>
<evidence type="ECO:0000259" key="1">
    <source>
        <dbReference type="SMART" id="SM00829"/>
    </source>
</evidence>
<feature type="domain" description="Enoyl reductase (ER)" evidence="1">
    <location>
        <begin position="10"/>
        <end position="316"/>
    </location>
</feature>
<dbReference type="InterPro" id="IPR036291">
    <property type="entry name" value="NAD(P)-bd_dom_sf"/>
</dbReference>
<keyword evidence="3" id="KW-1185">Reference proteome</keyword>
<sequence>MQAVIQDRYGTPDVLRLGELPEPVPADDEILLRVRAVSLNGSDRENLTGRPAYARWSNGLRRPRHPVPGSDVAGVVAGVGSAVTEYAVGDELFGELAGYRGGLAELVCTRPDLLARKPGGLSFAEASTIPQAGGIARRATADVRPGDRVLVNGAGGAGGVFVVALAKHAGAEVTAVDRADKTDFLREIGADRTIDFTTQDWADERDSFDLIVDLVAHRSPLRVHRALPRGGRYAMVGGLARILLSTAIAGPLVGRATGKRVGVLVVPQSRAELEAVTALVAQGAVTPRIDHVYPLRDAPAAFARLAAGESRGKLVLEVSEADSR</sequence>
<proteinExistence type="predicted"/>
<dbReference type="PANTHER" id="PTHR44013">
    <property type="entry name" value="ZINC-TYPE ALCOHOL DEHYDROGENASE-LIKE PROTEIN C16A3.02C"/>
    <property type="match status" value="1"/>
</dbReference>
<dbReference type="RefSeq" id="WP_035938767.1">
    <property type="nucleotide sequence ID" value="NZ_AVPL01000041.1"/>
</dbReference>
<dbReference type="AlphaFoldDB" id="A0A0A0JWF1"/>
<dbReference type="STRING" id="1385519.N801_08310"/>
<dbReference type="Pfam" id="PF13602">
    <property type="entry name" value="ADH_zinc_N_2"/>
    <property type="match status" value="1"/>
</dbReference>
<dbReference type="InterPro" id="IPR052733">
    <property type="entry name" value="Chloroplast_QOR"/>
</dbReference>
<dbReference type="OrthoDB" id="9790818at2"/>
<dbReference type="Pfam" id="PF08240">
    <property type="entry name" value="ADH_N"/>
    <property type="match status" value="1"/>
</dbReference>
<comment type="caution">
    <text evidence="2">The sequence shown here is derived from an EMBL/GenBank/DDBJ whole genome shotgun (WGS) entry which is preliminary data.</text>
</comment>
<dbReference type="SUPFAM" id="SSF50129">
    <property type="entry name" value="GroES-like"/>
    <property type="match status" value="1"/>
</dbReference>
<dbReference type="SUPFAM" id="SSF51735">
    <property type="entry name" value="NAD(P)-binding Rossmann-fold domains"/>
    <property type="match status" value="1"/>
</dbReference>
<dbReference type="Gene3D" id="3.90.180.10">
    <property type="entry name" value="Medium-chain alcohol dehydrogenases, catalytic domain"/>
    <property type="match status" value="1"/>
</dbReference>
<protein>
    <recommendedName>
        <fullName evidence="1">Enoyl reductase (ER) domain-containing protein</fullName>
    </recommendedName>
</protein>
<dbReference type="PANTHER" id="PTHR44013:SF1">
    <property type="entry name" value="ZINC-TYPE ALCOHOL DEHYDROGENASE-LIKE PROTEIN C16A3.02C"/>
    <property type="match status" value="1"/>
</dbReference>
<dbReference type="Gene3D" id="3.40.50.720">
    <property type="entry name" value="NAD(P)-binding Rossmann-like Domain"/>
    <property type="match status" value="1"/>
</dbReference>
<evidence type="ECO:0000313" key="2">
    <source>
        <dbReference type="EMBL" id="KGN40422.1"/>
    </source>
</evidence>
<dbReference type="Proteomes" id="UP000030013">
    <property type="component" value="Unassembled WGS sequence"/>
</dbReference>
<dbReference type="EMBL" id="AVPL01000041">
    <property type="protein sequence ID" value="KGN40422.1"/>
    <property type="molecule type" value="Genomic_DNA"/>
</dbReference>
<dbReference type="eggNOG" id="COG0604">
    <property type="taxonomic scope" value="Bacteria"/>
</dbReference>
<dbReference type="InterPro" id="IPR011032">
    <property type="entry name" value="GroES-like_sf"/>
</dbReference>
<reference evidence="2 3" key="1">
    <citation type="submission" date="2013-08" db="EMBL/GenBank/DDBJ databases">
        <title>The genome sequence of Knoellia aerolata.</title>
        <authorList>
            <person name="Zhu W."/>
            <person name="Wang G."/>
        </authorList>
    </citation>
    <scope>NUCLEOTIDE SEQUENCE [LARGE SCALE GENOMIC DNA]</scope>
    <source>
        <strain evidence="2 3">DSM 18566</strain>
    </source>
</reference>
<dbReference type="SMART" id="SM00829">
    <property type="entry name" value="PKS_ER"/>
    <property type="match status" value="1"/>
</dbReference>
<name>A0A0A0JWF1_9MICO</name>
<dbReference type="InterPro" id="IPR020843">
    <property type="entry name" value="ER"/>
</dbReference>
<dbReference type="CDD" id="cd08267">
    <property type="entry name" value="MDR1"/>
    <property type="match status" value="1"/>
</dbReference>
<evidence type="ECO:0000313" key="3">
    <source>
        <dbReference type="Proteomes" id="UP000030013"/>
    </source>
</evidence>
<accession>A0A0A0JWF1</accession>
<gene>
    <name evidence="2" type="ORF">N801_08310</name>
</gene>